<dbReference type="AlphaFoldDB" id="A0A6A6CJ54"/>
<evidence type="ECO:0000256" key="1">
    <source>
        <dbReference type="SAM" id="MobiDB-lite"/>
    </source>
</evidence>
<organism evidence="2 3">
    <name type="scientific">Zasmidium cellare ATCC 36951</name>
    <dbReference type="NCBI Taxonomy" id="1080233"/>
    <lineage>
        <taxon>Eukaryota</taxon>
        <taxon>Fungi</taxon>
        <taxon>Dikarya</taxon>
        <taxon>Ascomycota</taxon>
        <taxon>Pezizomycotina</taxon>
        <taxon>Dothideomycetes</taxon>
        <taxon>Dothideomycetidae</taxon>
        <taxon>Mycosphaerellales</taxon>
        <taxon>Mycosphaerellaceae</taxon>
        <taxon>Zasmidium</taxon>
    </lineage>
</organism>
<dbReference type="PANTHER" id="PTHR37540">
    <property type="entry name" value="TRANSCRIPTION FACTOR (ACR-2), PUTATIVE-RELATED-RELATED"/>
    <property type="match status" value="1"/>
</dbReference>
<name>A0A6A6CJ54_ZASCE</name>
<dbReference type="EMBL" id="ML993594">
    <property type="protein sequence ID" value="KAF2167175.1"/>
    <property type="molecule type" value="Genomic_DNA"/>
</dbReference>
<feature type="region of interest" description="Disordered" evidence="1">
    <location>
        <begin position="1"/>
        <end position="29"/>
    </location>
</feature>
<protein>
    <recommendedName>
        <fullName evidence="4">Transcription factor domain-containing protein</fullName>
    </recommendedName>
</protein>
<accession>A0A6A6CJ54</accession>
<reference evidence="2" key="1">
    <citation type="journal article" date="2020" name="Stud. Mycol.">
        <title>101 Dothideomycetes genomes: a test case for predicting lifestyles and emergence of pathogens.</title>
        <authorList>
            <person name="Haridas S."/>
            <person name="Albert R."/>
            <person name="Binder M."/>
            <person name="Bloem J."/>
            <person name="Labutti K."/>
            <person name="Salamov A."/>
            <person name="Andreopoulos B."/>
            <person name="Baker S."/>
            <person name="Barry K."/>
            <person name="Bills G."/>
            <person name="Bluhm B."/>
            <person name="Cannon C."/>
            <person name="Castanera R."/>
            <person name="Culley D."/>
            <person name="Daum C."/>
            <person name="Ezra D."/>
            <person name="Gonzalez J."/>
            <person name="Henrissat B."/>
            <person name="Kuo A."/>
            <person name="Liang C."/>
            <person name="Lipzen A."/>
            <person name="Lutzoni F."/>
            <person name="Magnuson J."/>
            <person name="Mondo S."/>
            <person name="Nolan M."/>
            <person name="Ohm R."/>
            <person name="Pangilinan J."/>
            <person name="Park H.-J."/>
            <person name="Ramirez L."/>
            <person name="Alfaro M."/>
            <person name="Sun H."/>
            <person name="Tritt A."/>
            <person name="Yoshinaga Y."/>
            <person name="Zwiers L.-H."/>
            <person name="Turgeon B."/>
            <person name="Goodwin S."/>
            <person name="Spatafora J."/>
            <person name="Crous P."/>
            <person name="Grigoriev I."/>
        </authorList>
    </citation>
    <scope>NUCLEOTIDE SEQUENCE</scope>
    <source>
        <strain evidence="2">ATCC 36951</strain>
    </source>
</reference>
<dbReference type="OrthoDB" id="4158087at2759"/>
<dbReference type="RefSeq" id="XP_033668064.1">
    <property type="nucleotide sequence ID" value="XM_033806410.1"/>
</dbReference>
<proteinExistence type="predicted"/>
<evidence type="ECO:0000313" key="3">
    <source>
        <dbReference type="Proteomes" id="UP000799537"/>
    </source>
</evidence>
<evidence type="ECO:0000313" key="2">
    <source>
        <dbReference type="EMBL" id="KAF2167175.1"/>
    </source>
</evidence>
<sequence length="474" mass="53538">MSGHNNNAAPIRFIPQTGRKPSAEDTTTRKAIRRHVMLGKNRGRAPQNPRQPAMQGTAVFRAEDFHQPAEEQSLVIPPRVGTDLSFLDFADPVDPPLMNDTLRFCSATNENMFVLARCISFEAPDTMATCMRRLACDALYVNVMVFGTQTYLDQVVRHNNTTELRRSCLRHYGRALGILRERLAEAERRRGVISDITINSVIILGMHALATGQYGSARNHIAGLGRMMSLRERGLQSFGENKTRSLVDLLRCDISIALATGEEPILFPGGSCEETFRLPDFEVSDEPTRRHPSIGNDGLARIWMVLSRFCAVINKAGIDQTTIPERMLLQTMASVMYGLLSLSLPPDSTDKAIRLAMLSFCASTFLYWGQMRMPLGWLQAEQRRCLFRMKDAHEDNLDPRMMLWMLIVYGITFPAATTDEVEEMRKRLREVTEHCGLTCWDEVRGTMSEFLWIDIVCNTPAQELVEAAHARHRS</sequence>
<gene>
    <name evidence="2" type="ORF">M409DRAFT_22604</name>
</gene>
<keyword evidence="3" id="KW-1185">Reference proteome</keyword>
<dbReference type="PANTHER" id="PTHR37540:SF5">
    <property type="entry name" value="TRANSCRIPTION FACTOR DOMAIN-CONTAINING PROTEIN"/>
    <property type="match status" value="1"/>
</dbReference>
<evidence type="ECO:0008006" key="4">
    <source>
        <dbReference type="Google" id="ProtNLM"/>
    </source>
</evidence>
<dbReference type="Proteomes" id="UP000799537">
    <property type="component" value="Unassembled WGS sequence"/>
</dbReference>
<dbReference type="GeneID" id="54559682"/>